<keyword evidence="2" id="KW-1185">Reference proteome</keyword>
<protein>
    <submittedName>
        <fullName evidence="1">Uncharacterized protein</fullName>
    </submittedName>
</protein>
<dbReference type="AlphaFoldDB" id="A0A917AKQ2"/>
<proteinExistence type="predicted"/>
<dbReference type="Proteomes" id="UP000605259">
    <property type="component" value="Unassembled WGS sequence"/>
</dbReference>
<name>A0A917AKQ2_9BACI</name>
<sequence>MILVYVIDENGYFIETQTIEEKEIVIDKHITFAWSEGMFRPKYDFVSKQWKEDMTQAEIDAALNTPPTPTPEQIMKKYITALELKLLGLQSEVETLKNGSVQ</sequence>
<evidence type="ECO:0000313" key="2">
    <source>
        <dbReference type="Proteomes" id="UP000605259"/>
    </source>
</evidence>
<evidence type="ECO:0000313" key="1">
    <source>
        <dbReference type="EMBL" id="GGE58668.1"/>
    </source>
</evidence>
<reference evidence="1" key="1">
    <citation type="journal article" date="2014" name="Int. J. Syst. Evol. Microbiol.">
        <title>Complete genome sequence of Corynebacterium casei LMG S-19264T (=DSM 44701T), isolated from a smear-ripened cheese.</title>
        <authorList>
            <consortium name="US DOE Joint Genome Institute (JGI-PGF)"/>
            <person name="Walter F."/>
            <person name="Albersmeier A."/>
            <person name="Kalinowski J."/>
            <person name="Ruckert C."/>
        </authorList>
    </citation>
    <scope>NUCLEOTIDE SEQUENCE</scope>
    <source>
        <strain evidence="1">CGMCC 1.12698</strain>
    </source>
</reference>
<reference evidence="1" key="2">
    <citation type="submission" date="2020-09" db="EMBL/GenBank/DDBJ databases">
        <authorList>
            <person name="Sun Q."/>
            <person name="Zhou Y."/>
        </authorList>
    </citation>
    <scope>NUCLEOTIDE SEQUENCE</scope>
    <source>
        <strain evidence="1">CGMCC 1.12698</strain>
    </source>
</reference>
<accession>A0A917AKQ2</accession>
<comment type="caution">
    <text evidence="1">The sequence shown here is derived from an EMBL/GenBank/DDBJ whole genome shotgun (WGS) entry which is preliminary data.</text>
</comment>
<gene>
    <name evidence="1" type="ORF">GCM10007140_06280</name>
</gene>
<organism evidence="1 2">
    <name type="scientific">Priestia taiwanensis</name>
    <dbReference type="NCBI Taxonomy" id="1347902"/>
    <lineage>
        <taxon>Bacteria</taxon>
        <taxon>Bacillati</taxon>
        <taxon>Bacillota</taxon>
        <taxon>Bacilli</taxon>
        <taxon>Bacillales</taxon>
        <taxon>Bacillaceae</taxon>
        <taxon>Priestia</taxon>
    </lineage>
</organism>
<dbReference type="EMBL" id="BMFK01000001">
    <property type="protein sequence ID" value="GGE58668.1"/>
    <property type="molecule type" value="Genomic_DNA"/>
</dbReference>
<dbReference type="RefSeq" id="WP_188386978.1">
    <property type="nucleotide sequence ID" value="NZ_BMFK01000001.1"/>
</dbReference>